<sequence>MAALTRPKAIRLRRLIIANADAFPALGAAWYEQGFERVLVTLAATFRHLTDRGVLRVDDPAPAG</sequence>
<evidence type="ECO:0000313" key="2">
    <source>
        <dbReference type="EMBL" id="MFI9119421.1"/>
    </source>
</evidence>
<keyword evidence="3" id="KW-1185">Reference proteome</keyword>
<dbReference type="Proteomes" id="UP001614391">
    <property type="component" value="Unassembled WGS sequence"/>
</dbReference>
<protein>
    <submittedName>
        <fullName evidence="2">TetR/AcrR family transcriptional regulator C-terminal domain-containing protein</fullName>
    </submittedName>
</protein>
<evidence type="ECO:0000313" key="3">
    <source>
        <dbReference type="Proteomes" id="UP001614391"/>
    </source>
</evidence>
<dbReference type="Gene3D" id="1.10.357.10">
    <property type="entry name" value="Tetracycline Repressor, domain 2"/>
    <property type="match status" value="1"/>
</dbReference>
<feature type="domain" description="Transcriptional regulator TetR C-terminal Proteobacteria type" evidence="1">
    <location>
        <begin position="1"/>
        <end position="63"/>
    </location>
</feature>
<evidence type="ECO:0000259" key="1">
    <source>
        <dbReference type="Pfam" id="PF14246"/>
    </source>
</evidence>
<accession>A0ABW8CRF3</accession>
<proteinExistence type="predicted"/>
<gene>
    <name evidence="2" type="ORF">ACIGW0_08495</name>
</gene>
<reference evidence="2 3" key="1">
    <citation type="submission" date="2024-10" db="EMBL/GenBank/DDBJ databases">
        <title>The Natural Products Discovery Center: Release of the First 8490 Sequenced Strains for Exploring Actinobacteria Biosynthetic Diversity.</title>
        <authorList>
            <person name="Kalkreuter E."/>
            <person name="Kautsar S.A."/>
            <person name="Yang D."/>
            <person name="Bader C.D."/>
            <person name="Teijaro C.N."/>
            <person name="Fluegel L."/>
            <person name="Davis C.M."/>
            <person name="Simpson J.R."/>
            <person name="Lauterbach L."/>
            <person name="Steele A.D."/>
            <person name="Gui C."/>
            <person name="Meng S."/>
            <person name="Li G."/>
            <person name="Viehrig K."/>
            <person name="Ye F."/>
            <person name="Su P."/>
            <person name="Kiefer A.F."/>
            <person name="Nichols A."/>
            <person name="Cepeda A.J."/>
            <person name="Yan W."/>
            <person name="Fan B."/>
            <person name="Jiang Y."/>
            <person name="Adhikari A."/>
            <person name="Zheng C.-J."/>
            <person name="Schuster L."/>
            <person name="Cowan T.M."/>
            <person name="Smanski M.J."/>
            <person name="Chevrette M.G."/>
            <person name="De Carvalho L.P.S."/>
            <person name="Shen B."/>
        </authorList>
    </citation>
    <scope>NUCLEOTIDE SEQUENCE [LARGE SCALE GENOMIC DNA]</scope>
    <source>
        <strain evidence="2 3">NPDC053346</strain>
    </source>
</reference>
<dbReference type="EMBL" id="JBITYT010000003">
    <property type="protein sequence ID" value="MFI9119421.1"/>
    <property type="molecule type" value="Genomic_DNA"/>
</dbReference>
<comment type="caution">
    <text evidence="2">The sequence shown here is derived from an EMBL/GenBank/DDBJ whole genome shotgun (WGS) entry which is preliminary data.</text>
</comment>
<organism evidence="2 3">
    <name type="scientific">Streptomyces bikiniensis</name>
    <dbReference type="NCBI Taxonomy" id="1896"/>
    <lineage>
        <taxon>Bacteria</taxon>
        <taxon>Bacillati</taxon>
        <taxon>Actinomycetota</taxon>
        <taxon>Actinomycetes</taxon>
        <taxon>Kitasatosporales</taxon>
        <taxon>Streptomycetaceae</taxon>
        <taxon>Streptomyces</taxon>
    </lineage>
</organism>
<name>A0ABW8CRF3_STRBI</name>
<dbReference type="Pfam" id="PF14246">
    <property type="entry name" value="TetR_C_7"/>
    <property type="match status" value="1"/>
</dbReference>
<dbReference type="RefSeq" id="WP_399612759.1">
    <property type="nucleotide sequence ID" value="NZ_JBITYT010000003.1"/>
</dbReference>
<dbReference type="InterPro" id="IPR039536">
    <property type="entry name" value="TetR_C_Proteobacteria"/>
</dbReference>